<feature type="active site" description="Proton acceptor" evidence="10">
    <location>
        <position position="211"/>
    </location>
</feature>
<organism evidence="14 15">
    <name type="scientific">Podospora appendiculata</name>
    <dbReference type="NCBI Taxonomy" id="314037"/>
    <lineage>
        <taxon>Eukaryota</taxon>
        <taxon>Fungi</taxon>
        <taxon>Dikarya</taxon>
        <taxon>Ascomycota</taxon>
        <taxon>Pezizomycotina</taxon>
        <taxon>Sordariomycetes</taxon>
        <taxon>Sordariomycetidae</taxon>
        <taxon>Sordariales</taxon>
        <taxon>Podosporaceae</taxon>
        <taxon>Podospora</taxon>
    </lineage>
</organism>
<dbReference type="InterPro" id="IPR011613">
    <property type="entry name" value="GH15-like"/>
</dbReference>
<reference evidence="14" key="2">
    <citation type="submission" date="2023-06" db="EMBL/GenBank/DDBJ databases">
        <authorList>
            <consortium name="Lawrence Berkeley National Laboratory"/>
            <person name="Haridas S."/>
            <person name="Hensen N."/>
            <person name="Bonometti L."/>
            <person name="Westerberg I."/>
            <person name="Brannstrom I.O."/>
            <person name="Guillou S."/>
            <person name="Cros-Aarteil S."/>
            <person name="Calhoun S."/>
            <person name="Kuo A."/>
            <person name="Mondo S."/>
            <person name="Pangilinan J."/>
            <person name="Riley R."/>
            <person name="Labutti K."/>
            <person name="Andreopoulos B."/>
            <person name="Lipzen A."/>
            <person name="Chen C."/>
            <person name="Yanf M."/>
            <person name="Daum C."/>
            <person name="Ng V."/>
            <person name="Clum A."/>
            <person name="Steindorff A."/>
            <person name="Ohm R."/>
            <person name="Martin F."/>
            <person name="Silar P."/>
            <person name="Natvig D."/>
            <person name="Lalanne C."/>
            <person name="Gautier V."/>
            <person name="Ament-Velasquez S.L."/>
            <person name="Kruys A."/>
            <person name="Hutchinson M.I."/>
            <person name="Powell A.J."/>
            <person name="Barry K."/>
            <person name="Miller A.N."/>
            <person name="Grigoriev I.V."/>
            <person name="Debuchy R."/>
            <person name="Gladieux P."/>
            <person name="Thoren M.H."/>
            <person name="Johannesson H."/>
        </authorList>
    </citation>
    <scope>NUCLEOTIDE SEQUENCE</scope>
    <source>
        <strain evidence="14">CBS 314.62</strain>
    </source>
</reference>
<dbReference type="GO" id="GO:0000272">
    <property type="term" value="P:polysaccharide catabolic process"/>
    <property type="evidence" value="ECO:0007669"/>
    <property type="project" value="UniProtKB-KW"/>
</dbReference>
<dbReference type="InterPro" id="IPR013783">
    <property type="entry name" value="Ig-like_fold"/>
</dbReference>
<dbReference type="PIRSF" id="PIRSF001031">
    <property type="entry name" value="Glu-a-glcsd_SBD"/>
    <property type="match status" value="1"/>
</dbReference>
<evidence type="ECO:0000256" key="6">
    <source>
        <dbReference type="ARBA" id="ARBA00023277"/>
    </source>
</evidence>
<comment type="catalytic activity">
    <reaction evidence="1 9">
        <text>Hydrolysis of terminal (1-&gt;4)-linked alpha-D-glucose residues successively from non-reducing ends of the chains with release of beta-D-glucose.</text>
        <dbReference type="EC" id="3.2.1.3"/>
    </reaction>
</comment>
<feature type="binding site" evidence="11">
    <location>
        <position position="155"/>
    </location>
    <ligand>
        <name>substrate</name>
    </ligand>
</feature>
<feature type="chain" id="PRO_5041982986" description="Glucoamylase" evidence="12">
    <location>
        <begin position="21"/>
        <end position="647"/>
    </location>
</feature>
<dbReference type="GO" id="GO:2001070">
    <property type="term" value="F:starch binding"/>
    <property type="evidence" value="ECO:0007669"/>
    <property type="project" value="InterPro"/>
</dbReference>
<dbReference type="PROSITE" id="PS00820">
    <property type="entry name" value="GLUCOAMYLASE"/>
    <property type="match status" value="1"/>
</dbReference>
<dbReference type="Proteomes" id="UP001270362">
    <property type="component" value="Unassembled WGS sequence"/>
</dbReference>
<dbReference type="InterPro" id="IPR008928">
    <property type="entry name" value="6-hairpin_glycosidase_sf"/>
</dbReference>
<dbReference type="PANTHER" id="PTHR31616:SF12">
    <property type="entry name" value="GLUCOAMYLASE"/>
    <property type="match status" value="1"/>
</dbReference>
<dbReference type="EC" id="3.2.1.3" evidence="9"/>
<evidence type="ECO:0000256" key="1">
    <source>
        <dbReference type="ARBA" id="ARBA00001863"/>
    </source>
</evidence>
<dbReference type="GO" id="GO:0004339">
    <property type="term" value="F:glucan 1,4-alpha-glucosidase activity"/>
    <property type="evidence" value="ECO:0007669"/>
    <property type="project" value="UniProtKB-EC"/>
</dbReference>
<comment type="similarity">
    <text evidence="2 9">Belongs to the glycosyl hydrolase 15 family.</text>
</comment>
<keyword evidence="8 9" id="KW-0624">Polysaccharide degradation</keyword>
<dbReference type="Gene3D" id="1.50.10.10">
    <property type="match status" value="1"/>
</dbReference>
<keyword evidence="4 9" id="KW-0378">Hydrolase</keyword>
<evidence type="ECO:0000256" key="11">
    <source>
        <dbReference type="PIRSR" id="PIRSR001031-2"/>
    </source>
</evidence>
<dbReference type="InterPro" id="IPR012341">
    <property type="entry name" value="6hp_glycosidase-like_sf"/>
</dbReference>
<evidence type="ECO:0000256" key="7">
    <source>
        <dbReference type="ARBA" id="ARBA00023295"/>
    </source>
</evidence>
<dbReference type="InterPro" id="IPR046966">
    <property type="entry name" value="Glucoamylase_active_site"/>
</dbReference>
<dbReference type="FunFam" id="2.60.40.10:FF:000552">
    <property type="entry name" value="Related to glucoamylase"/>
    <property type="match status" value="1"/>
</dbReference>
<feature type="domain" description="CBM20" evidence="13">
    <location>
        <begin position="541"/>
        <end position="647"/>
    </location>
</feature>
<dbReference type="InterPro" id="IPR002044">
    <property type="entry name" value="CBM20"/>
</dbReference>
<evidence type="ECO:0000259" key="13">
    <source>
        <dbReference type="PROSITE" id="PS51166"/>
    </source>
</evidence>
<dbReference type="SUPFAM" id="SSF49452">
    <property type="entry name" value="Starch-binding domain-like"/>
    <property type="match status" value="1"/>
</dbReference>
<feature type="signal peptide" evidence="12">
    <location>
        <begin position="1"/>
        <end position="20"/>
    </location>
</feature>
<dbReference type="PANTHER" id="PTHR31616">
    <property type="entry name" value="TREHALASE"/>
    <property type="match status" value="1"/>
</dbReference>
<dbReference type="AlphaFoldDB" id="A0AAE0X3P0"/>
<keyword evidence="3 12" id="KW-0732">Signal</keyword>
<evidence type="ECO:0000256" key="3">
    <source>
        <dbReference type="ARBA" id="ARBA00022729"/>
    </source>
</evidence>
<dbReference type="InterPro" id="IPR008291">
    <property type="entry name" value="Glucoamylase_SBD"/>
</dbReference>
<gene>
    <name evidence="14" type="ORF">B0T22DRAFT_383678</name>
</gene>
<evidence type="ECO:0000256" key="8">
    <source>
        <dbReference type="ARBA" id="ARBA00023326"/>
    </source>
</evidence>
<feature type="active site" description="Proton donor" evidence="10">
    <location>
        <position position="214"/>
    </location>
</feature>
<evidence type="ECO:0000256" key="10">
    <source>
        <dbReference type="PIRSR" id="PIRSR001031-1"/>
    </source>
</evidence>
<dbReference type="EMBL" id="JAULSO010000004">
    <property type="protein sequence ID" value="KAK3684277.1"/>
    <property type="molecule type" value="Genomic_DNA"/>
</dbReference>
<evidence type="ECO:0000256" key="9">
    <source>
        <dbReference type="PIRNR" id="PIRNR001031"/>
    </source>
</evidence>
<dbReference type="FunFam" id="1.50.10.10:FF:000018">
    <property type="entry name" value="Glucoamylase"/>
    <property type="match status" value="1"/>
</dbReference>
<dbReference type="Pfam" id="PF00723">
    <property type="entry name" value="Glyco_hydro_15"/>
    <property type="match status" value="1"/>
</dbReference>
<proteinExistence type="inferred from homology"/>
<accession>A0AAE0X3P0</accession>
<evidence type="ECO:0000256" key="5">
    <source>
        <dbReference type="ARBA" id="ARBA00023180"/>
    </source>
</evidence>
<keyword evidence="5" id="KW-0325">Glycoprotein</keyword>
<dbReference type="PROSITE" id="PS51166">
    <property type="entry name" value="CBM20"/>
    <property type="match status" value="1"/>
</dbReference>
<keyword evidence="7 9" id="KW-0326">Glycosidase</keyword>
<keyword evidence="6 9" id="KW-0119">Carbohydrate metabolism</keyword>
<dbReference type="CDD" id="cd05811">
    <property type="entry name" value="CBM20_glucoamylase"/>
    <property type="match status" value="1"/>
</dbReference>
<dbReference type="Pfam" id="PF00686">
    <property type="entry name" value="CBM_20"/>
    <property type="match status" value="1"/>
</dbReference>
<evidence type="ECO:0000256" key="2">
    <source>
        <dbReference type="ARBA" id="ARBA00006188"/>
    </source>
</evidence>
<dbReference type="Gene3D" id="2.60.40.10">
    <property type="entry name" value="Immunoglobulins"/>
    <property type="match status" value="1"/>
</dbReference>
<comment type="caution">
    <text evidence="14">The sequence shown here is derived from an EMBL/GenBank/DDBJ whole genome shotgun (WGS) entry which is preliminary data.</text>
</comment>
<keyword evidence="15" id="KW-1185">Reference proteome</keyword>
<dbReference type="PRINTS" id="PR00736">
    <property type="entry name" value="GLHYDRLASE15"/>
</dbReference>
<dbReference type="SMART" id="SM01065">
    <property type="entry name" value="CBM_2"/>
    <property type="match status" value="1"/>
</dbReference>
<dbReference type="GO" id="GO:0000324">
    <property type="term" value="C:fungal-type vacuole"/>
    <property type="evidence" value="ECO:0007669"/>
    <property type="project" value="TreeGrafter"/>
</dbReference>
<dbReference type="InterPro" id="IPR013784">
    <property type="entry name" value="Carb-bd-like_fold"/>
</dbReference>
<evidence type="ECO:0000313" key="15">
    <source>
        <dbReference type="Proteomes" id="UP001270362"/>
    </source>
</evidence>
<dbReference type="SUPFAM" id="SSF48208">
    <property type="entry name" value="Six-hairpin glycosidases"/>
    <property type="match status" value="1"/>
</dbReference>
<dbReference type="InterPro" id="IPR000165">
    <property type="entry name" value="Glucoamylase"/>
</dbReference>
<dbReference type="InterPro" id="IPR034836">
    <property type="entry name" value="CBM20_glucoamylase"/>
</dbReference>
<reference evidence="14" key="1">
    <citation type="journal article" date="2023" name="Mol. Phylogenet. Evol.">
        <title>Genome-scale phylogeny and comparative genomics of the fungal order Sordariales.</title>
        <authorList>
            <person name="Hensen N."/>
            <person name="Bonometti L."/>
            <person name="Westerberg I."/>
            <person name="Brannstrom I.O."/>
            <person name="Guillou S."/>
            <person name="Cros-Aarteil S."/>
            <person name="Calhoun S."/>
            <person name="Haridas S."/>
            <person name="Kuo A."/>
            <person name="Mondo S."/>
            <person name="Pangilinan J."/>
            <person name="Riley R."/>
            <person name="LaButti K."/>
            <person name="Andreopoulos B."/>
            <person name="Lipzen A."/>
            <person name="Chen C."/>
            <person name="Yan M."/>
            <person name="Daum C."/>
            <person name="Ng V."/>
            <person name="Clum A."/>
            <person name="Steindorff A."/>
            <person name="Ohm R.A."/>
            <person name="Martin F."/>
            <person name="Silar P."/>
            <person name="Natvig D.O."/>
            <person name="Lalanne C."/>
            <person name="Gautier V."/>
            <person name="Ament-Velasquez S.L."/>
            <person name="Kruys A."/>
            <person name="Hutchinson M.I."/>
            <person name="Powell A.J."/>
            <person name="Barry K."/>
            <person name="Miller A.N."/>
            <person name="Grigoriev I.V."/>
            <person name="Debuchy R."/>
            <person name="Gladieux P."/>
            <person name="Hiltunen Thoren M."/>
            <person name="Johannesson H."/>
        </authorList>
    </citation>
    <scope>NUCLEOTIDE SEQUENCE</scope>
    <source>
        <strain evidence="14">CBS 314.62</strain>
    </source>
</reference>
<protein>
    <recommendedName>
        <fullName evidence="9">Glucoamylase</fullName>
        <ecNumber evidence="9">3.2.1.3</ecNumber>
    </recommendedName>
    <alternativeName>
        <fullName evidence="9">1,4-alpha-D-glucan glucohydrolase</fullName>
    </alternativeName>
    <alternativeName>
        <fullName evidence="9">Glucan 1,4-alpha-glucosidase</fullName>
    </alternativeName>
</protein>
<sequence length="647" mass="67881">MHAFSSLLLLGALAVQSVLGRPDLSARREAEIIKRSADSFLATEGPYALKSLLCNIGPSGCLASGAASGAVIASPSKSSPDYWYTWSRDAALVFKTVVDTLSNSYDANLQTNIQNYIVSQAKLQGVSNPSGSFSNGAGLGEPKFNVDLTQFTGAWGRPQRDGPPLRAIAMINYAKWLVKNGYTSTATTAVWPVIKNDLAYTAQYWNNTGFDLWEEVQGSSFFTIAASHRALVEGAALASTLGTSCTACNAIAPHILCFLQRFWSPSGYIISNLFSSGRTGKDANSLLGSIHSFDASVGCDAATFQPCSDKALSNHKQVTDSFRSVYKLNSGIAQGVAVAVGRYAEDTYYNGNPWYLSTLAAAEQLYDSIYVWQQQASITVTSISLAFFKDLVPSITVGTYSSSSATYVSVINAVQTYADGYLNIVANYAHANGSLPEQFDRNTGVPLSASDLTWSYAALLSAKARRAGIVPSSWNAAAGNSVPGTCLATSVVGSYVSATAVSFPASQTPSGSSATVTATATATGTGSATTTAAATATPTGCASDHQVLVTFSVKYATTYGQSVKIVGDNSAIGAWNTAGAVALSASQYTTANPIWTVTISLPAGTTIAYKYIVVNTDSSIKWETDPNNAFTVPSTCATTATKADSWH</sequence>
<evidence type="ECO:0000313" key="14">
    <source>
        <dbReference type="EMBL" id="KAK3684277.1"/>
    </source>
</evidence>
<evidence type="ECO:0000256" key="4">
    <source>
        <dbReference type="ARBA" id="ARBA00022801"/>
    </source>
</evidence>
<evidence type="ECO:0000256" key="12">
    <source>
        <dbReference type="SAM" id="SignalP"/>
    </source>
</evidence>
<name>A0AAE0X3P0_9PEZI</name>